<dbReference type="EMBL" id="BMWX01000001">
    <property type="protein sequence ID" value="GGZ12875.1"/>
    <property type="molecule type" value="Genomic_DNA"/>
</dbReference>
<reference evidence="2" key="1">
    <citation type="journal article" date="2014" name="Int. J. Syst. Evol. Microbiol.">
        <title>Complete genome sequence of Corynebacterium casei LMG S-19264T (=DSM 44701T), isolated from a smear-ripened cheese.</title>
        <authorList>
            <consortium name="US DOE Joint Genome Institute (JGI-PGF)"/>
            <person name="Walter F."/>
            <person name="Albersmeier A."/>
            <person name="Kalinowski J."/>
            <person name="Ruckert C."/>
        </authorList>
    </citation>
    <scope>NUCLEOTIDE SEQUENCE</scope>
    <source>
        <strain evidence="2">KCTC 12368</strain>
    </source>
</reference>
<sequence>MVAFLVIFIVYALTFYANQRMASSARVTAQQAGILQALMVWHIGISFFFHAYIQRFGGDSIVYWNLNGPLAAVDAEGWWDYFGIGYPFMYWLNYIPSKLWHWDILAGHLIYGWLGYWAMRMLFLQLISLGRSSWRFLDTPWYAFLLFLPNLHFWTAGIGKEALCLLALACVFRGLQRPQFLYLAFGIGLIFMVRTYLAWLVLLALGLCLLPLWRQHRWARVYAASCLALAISAFPLLFWYLGLGEFSLASAQEIIARQFAMLGGQGVGSAVDMASYSQPMRLLTFWFRPLFLDAHNFTAYLASAENLLLVLLYMILPFTISWTQWKKAPISYGFGLILFLLISLLYANILSNLGIMMRMKSLFILFPIFWGGFLMGGLKEKL</sequence>
<gene>
    <name evidence="2" type="ORF">GCM10007049_00740</name>
</gene>
<feature type="transmembrane region" description="Helical" evidence="1">
    <location>
        <begin position="180"/>
        <end position="213"/>
    </location>
</feature>
<protein>
    <submittedName>
        <fullName evidence="2">Uncharacterized protein</fullName>
    </submittedName>
</protein>
<organism evidence="2 3">
    <name type="scientific">Echinicola pacifica</name>
    <dbReference type="NCBI Taxonomy" id="346377"/>
    <lineage>
        <taxon>Bacteria</taxon>
        <taxon>Pseudomonadati</taxon>
        <taxon>Bacteroidota</taxon>
        <taxon>Cytophagia</taxon>
        <taxon>Cytophagales</taxon>
        <taxon>Cyclobacteriaceae</taxon>
        <taxon>Echinicola</taxon>
    </lineage>
</organism>
<dbReference type="AlphaFoldDB" id="A0A918PJW3"/>
<keyword evidence="1" id="KW-0472">Membrane</keyword>
<feature type="transmembrane region" description="Helical" evidence="1">
    <location>
        <begin position="34"/>
        <end position="53"/>
    </location>
</feature>
<feature type="transmembrane region" description="Helical" evidence="1">
    <location>
        <begin position="361"/>
        <end position="378"/>
    </location>
</feature>
<keyword evidence="1" id="KW-0812">Transmembrane</keyword>
<feature type="transmembrane region" description="Helical" evidence="1">
    <location>
        <begin position="297"/>
        <end position="318"/>
    </location>
</feature>
<feature type="transmembrane region" description="Helical" evidence="1">
    <location>
        <begin position="99"/>
        <end position="119"/>
    </location>
</feature>
<dbReference type="Proteomes" id="UP000619457">
    <property type="component" value="Unassembled WGS sequence"/>
</dbReference>
<evidence type="ECO:0000313" key="3">
    <source>
        <dbReference type="Proteomes" id="UP000619457"/>
    </source>
</evidence>
<feature type="transmembrane region" description="Helical" evidence="1">
    <location>
        <begin position="219"/>
        <end position="242"/>
    </location>
</feature>
<feature type="transmembrane region" description="Helical" evidence="1">
    <location>
        <begin position="330"/>
        <end position="349"/>
    </location>
</feature>
<keyword evidence="1" id="KW-1133">Transmembrane helix</keyword>
<accession>A0A918PJW3</accession>
<evidence type="ECO:0000313" key="2">
    <source>
        <dbReference type="EMBL" id="GGZ12875.1"/>
    </source>
</evidence>
<keyword evidence="3" id="KW-1185">Reference proteome</keyword>
<reference evidence="2" key="2">
    <citation type="submission" date="2020-09" db="EMBL/GenBank/DDBJ databases">
        <authorList>
            <person name="Sun Q."/>
            <person name="Kim S."/>
        </authorList>
    </citation>
    <scope>NUCLEOTIDE SEQUENCE</scope>
    <source>
        <strain evidence="2">KCTC 12368</strain>
    </source>
</reference>
<comment type="caution">
    <text evidence="2">The sequence shown here is derived from an EMBL/GenBank/DDBJ whole genome shotgun (WGS) entry which is preliminary data.</text>
</comment>
<name>A0A918PJW3_9BACT</name>
<evidence type="ECO:0000256" key="1">
    <source>
        <dbReference type="SAM" id="Phobius"/>
    </source>
</evidence>
<proteinExistence type="predicted"/>
<dbReference type="RefSeq" id="WP_018475119.1">
    <property type="nucleotide sequence ID" value="NZ_BMWX01000001.1"/>
</dbReference>